<dbReference type="PaxDb" id="589924-Ferp_1893"/>
<dbReference type="Proteomes" id="UP000002613">
    <property type="component" value="Chromosome"/>
</dbReference>
<dbReference type="UniPathway" id="UPA00079"/>
<evidence type="ECO:0000256" key="1">
    <source>
        <dbReference type="ARBA" id="ARBA00022428"/>
    </source>
</evidence>
<dbReference type="Gene3D" id="3.40.190.10">
    <property type="entry name" value="Periplasmic binding protein-like II"/>
    <property type="match status" value="2"/>
</dbReference>
<dbReference type="PANTHER" id="PTHR37690:SF1">
    <property type="entry name" value="CHORISMATE DEHYDRATASE"/>
    <property type="match status" value="1"/>
</dbReference>
<evidence type="ECO:0000256" key="2">
    <source>
        <dbReference type="ARBA" id="ARBA00023239"/>
    </source>
</evidence>
<sequence length="242" mass="27597">MLRIGKFGFINNFLAYYKLEKEGKYEIVKADPKALAELFEKNYVDYAPVPSYYYLKKKPKRHKFCVASNGEVYSVIVISKGKKLGEKIAATSKSMTSVNMLRIIVKERGLKSEVVQVSGSYREILKDYESALLIGDEAIKARMVYRVAMDLGEEWKDLTGLPAVFGVAVSNGAGEKIDEDVLNSVRWGRENIDVVVEEASKKFRLPEEFLETYFEALIHEMGRKEERGLREYEELCKAHGLL</sequence>
<dbReference type="STRING" id="589924.Ferp_1893"/>
<comment type="function">
    <text evidence="3">Catalyzes the dehydration of chorismate into 3-[(1-carboxyvinyl)oxy]benzoate, a step in the biosynthesis of menaquinone (MK, vitamin K2).</text>
</comment>
<dbReference type="InterPro" id="IPR003773">
    <property type="entry name" value="Menaquinone_biosynth"/>
</dbReference>
<gene>
    <name evidence="3" type="primary">mqnA</name>
    <name evidence="4" type="ordered locus">Ferp_1893</name>
</gene>
<dbReference type="EC" id="4.2.1.151" evidence="3"/>
<dbReference type="CDD" id="cd13634">
    <property type="entry name" value="PBP2_Sco4506"/>
    <property type="match status" value="1"/>
</dbReference>
<dbReference type="GeneID" id="8779423"/>
<dbReference type="PANTHER" id="PTHR37690">
    <property type="entry name" value="CHORISMATE DEHYDRATASE"/>
    <property type="match status" value="1"/>
</dbReference>
<dbReference type="SUPFAM" id="SSF53850">
    <property type="entry name" value="Periplasmic binding protein-like II"/>
    <property type="match status" value="1"/>
</dbReference>
<reference evidence="4 5" key="2">
    <citation type="journal article" date="2011" name="Stand. Genomic Sci.">
        <title>Complete genome sequence of Ferroglobus placidus AEDII12DO.</title>
        <authorList>
            <person name="Anderson I."/>
            <person name="Risso C."/>
            <person name="Holmes D."/>
            <person name="Lucas S."/>
            <person name="Copeland A."/>
            <person name="Lapidus A."/>
            <person name="Cheng J.F."/>
            <person name="Bruce D."/>
            <person name="Goodwin L."/>
            <person name="Pitluck S."/>
            <person name="Saunders E."/>
            <person name="Brettin T."/>
            <person name="Detter J.C."/>
            <person name="Han C."/>
            <person name="Tapia R."/>
            <person name="Larimer F."/>
            <person name="Land M."/>
            <person name="Hauser L."/>
            <person name="Woyke T."/>
            <person name="Lovley D."/>
            <person name="Kyrpides N."/>
            <person name="Ivanova N."/>
        </authorList>
    </citation>
    <scope>NUCLEOTIDE SEQUENCE [LARGE SCALE GENOMIC DNA]</scope>
    <source>
        <strain evidence="5">DSM 10642 / AEDII12DO</strain>
    </source>
</reference>
<evidence type="ECO:0000256" key="3">
    <source>
        <dbReference type="HAMAP-Rule" id="MF_00995"/>
    </source>
</evidence>
<reference evidence="5" key="1">
    <citation type="submission" date="2010-02" db="EMBL/GenBank/DDBJ databases">
        <title>Complete sequence of Ferroglobus placidus DSM 10642.</title>
        <authorList>
            <consortium name="US DOE Joint Genome Institute"/>
            <person name="Lucas S."/>
            <person name="Copeland A."/>
            <person name="Lapidus A."/>
            <person name="Cheng J.-F."/>
            <person name="Bruce D."/>
            <person name="Goodwin L."/>
            <person name="Pitluck S."/>
            <person name="Saunders E."/>
            <person name="Brettin T."/>
            <person name="Detter J.C."/>
            <person name="Han C."/>
            <person name="Tapia R."/>
            <person name="Larimer F."/>
            <person name="Land M."/>
            <person name="Hauser L."/>
            <person name="Kyrpides N."/>
            <person name="Ivanova N."/>
            <person name="Holmes D."/>
            <person name="Lovley D."/>
            <person name="Kyrpides N."/>
            <person name="Anderson I.J."/>
            <person name="Woyke T."/>
        </authorList>
    </citation>
    <scope>NUCLEOTIDE SEQUENCE [LARGE SCALE GENOMIC DNA]</scope>
    <source>
        <strain evidence="5">DSM 10642 / AEDII12DO</strain>
    </source>
</reference>
<dbReference type="RefSeq" id="WP_012966372.1">
    <property type="nucleotide sequence ID" value="NC_013849.1"/>
</dbReference>
<accession>D3RZX0</accession>
<dbReference type="Pfam" id="PF02621">
    <property type="entry name" value="VitK2_biosynth"/>
    <property type="match status" value="1"/>
</dbReference>
<keyword evidence="5" id="KW-1185">Reference proteome</keyword>
<dbReference type="GO" id="GO:0016836">
    <property type="term" value="F:hydro-lyase activity"/>
    <property type="evidence" value="ECO:0007669"/>
    <property type="project" value="UniProtKB-UniRule"/>
</dbReference>
<comment type="similarity">
    <text evidence="3">Belongs to the MqnA/MqnD family. MqnA subfamily.</text>
</comment>
<dbReference type="GO" id="GO:0009234">
    <property type="term" value="P:menaquinone biosynthetic process"/>
    <property type="evidence" value="ECO:0007669"/>
    <property type="project" value="UniProtKB-UniRule"/>
</dbReference>
<comment type="pathway">
    <text evidence="3">Quinol/quinone metabolism; menaquinone biosynthesis.</text>
</comment>
<evidence type="ECO:0000313" key="5">
    <source>
        <dbReference type="Proteomes" id="UP000002613"/>
    </source>
</evidence>
<dbReference type="EMBL" id="CP001899">
    <property type="protein sequence ID" value="ADC66033.1"/>
    <property type="molecule type" value="Genomic_DNA"/>
</dbReference>
<protein>
    <recommendedName>
        <fullName evidence="3">Chorismate dehydratase</fullName>
        <ecNumber evidence="3">4.2.1.151</ecNumber>
    </recommendedName>
    <alternativeName>
        <fullName evidence="3">Menaquinone biosynthetic enzyme MqnA</fullName>
    </alternativeName>
</protein>
<dbReference type="KEGG" id="fpl:Ferp_1893"/>
<evidence type="ECO:0000313" key="4">
    <source>
        <dbReference type="EMBL" id="ADC66033.1"/>
    </source>
</evidence>
<dbReference type="InterPro" id="IPR030868">
    <property type="entry name" value="MqnA"/>
</dbReference>
<dbReference type="HAMAP" id="MF_00995">
    <property type="entry name" value="MqnA"/>
    <property type="match status" value="1"/>
</dbReference>
<keyword evidence="1 3" id="KW-0474">Menaquinone biosynthesis</keyword>
<name>D3RZX0_FERPA</name>
<comment type="catalytic activity">
    <reaction evidence="3">
        <text>chorismate = 3-[(1-carboxyvinyl)-oxy]benzoate + H2O</text>
        <dbReference type="Rhea" id="RHEA:40051"/>
        <dbReference type="ChEBI" id="CHEBI:15377"/>
        <dbReference type="ChEBI" id="CHEBI:29748"/>
        <dbReference type="ChEBI" id="CHEBI:76981"/>
        <dbReference type="EC" id="4.2.1.151"/>
    </reaction>
</comment>
<dbReference type="OrthoDB" id="50293at2157"/>
<dbReference type="HOGENOM" id="CLU_059898_0_0_2"/>
<proteinExistence type="inferred from homology"/>
<dbReference type="eggNOG" id="arCOG00655">
    <property type="taxonomic scope" value="Archaea"/>
</dbReference>
<dbReference type="AlphaFoldDB" id="D3RZX0"/>
<keyword evidence="2 3" id="KW-0456">Lyase</keyword>
<organism evidence="4 5">
    <name type="scientific">Ferroglobus placidus (strain DSM 10642 / AEDII12DO)</name>
    <dbReference type="NCBI Taxonomy" id="589924"/>
    <lineage>
        <taxon>Archaea</taxon>
        <taxon>Methanobacteriati</taxon>
        <taxon>Methanobacteriota</taxon>
        <taxon>Archaeoglobi</taxon>
        <taxon>Archaeoglobales</taxon>
        <taxon>Archaeoglobaceae</taxon>
        <taxon>Ferroglobus</taxon>
    </lineage>
</organism>